<dbReference type="Proteomes" id="UP000265618">
    <property type="component" value="Unassembled WGS sequence"/>
</dbReference>
<protein>
    <submittedName>
        <fullName evidence="2">Uncharacterized protein</fullName>
    </submittedName>
</protein>
<accession>A0A9K3GJ88</accession>
<gene>
    <name evidence="2" type="ORF">KIPB_007634</name>
</gene>
<keyword evidence="3" id="KW-1185">Reference proteome</keyword>
<feature type="compositionally biased region" description="Basic and acidic residues" evidence="1">
    <location>
        <begin position="438"/>
        <end position="453"/>
    </location>
</feature>
<feature type="non-terminal residue" evidence="2">
    <location>
        <position position="1"/>
    </location>
</feature>
<feature type="region of interest" description="Disordered" evidence="1">
    <location>
        <begin position="418"/>
        <end position="478"/>
    </location>
</feature>
<reference evidence="2 3" key="1">
    <citation type="journal article" date="2018" name="PLoS ONE">
        <title>The draft genome of Kipferlia bialata reveals reductive genome evolution in fornicate parasites.</title>
        <authorList>
            <person name="Tanifuji G."/>
            <person name="Takabayashi S."/>
            <person name="Kume K."/>
            <person name="Takagi M."/>
            <person name="Nakayama T."/>
            <person name="Kamikawa R."/>
            <person name="Inagaki Y."/>
            <person name="Hashimoto T."/>
        </authorList>
    </citation>
    <scope>NUCLEOTIDE SEQUENCE [LARGE SCALE GENOMIC DNA]</scope>
    <source>
        <strain evidence="2">NY0173</strain>
    </source>
</reference>
<evidence type="ECO:0000256" key="1">
    <source>
        <dbReference type="SAM" id="MobiDB-lite"/>
    </source>
</evidence>
<comment type="caution">
    <text evidence="2">The sequence shown here is derived from an EMBL/GenBank/DDBJ whole genome shotgun (WGS) entry which is preliminary data.</text>
</comment>
<name>A0A9K3GJ88_9EUKA</name>
<sequence>LFEGRIRDNAAGLSRTEYVESVVLDQDYDSHTWAQSFFSDGLAYLGYLEYLHLGLEGTVSVEAYVSCLFDFQLLYRNASKSGTNSYHNATHAVYPEEYQSGHDIQIEVSALRGRTQAELAGASQVLERAGSPEQPEPAWRVADAKQTVARNSALLSAYTECDMDAGYAGITEPVLHAVSASRLRQAVVRCVREELVASQPSNPCFRHDPSLSDEDNAYRAELRRAHLFGNVTVIGELARAGHLTSRNVLVNCVTPLLFKYILVFVLRHRGDWQGVRDIGQMGMFLSMMGDARAGATPREREARVLSLPNPFNRVVYLQSLLEVLGPDICGLGVSEEGGCNMDYVPIEAVVSLLRSTGYLLLRHKDSVLFPDISESFLVGDLLDLVVSILRGMAKGDRQHPPRVTFLLEDLLTLHDRAYRVPREAKKPRTPRTPRAKGKGREKGRGGSCDENRGTKARTKGRGSPLANKGTTHLMPAYKPPTPAEYDHILSEAREGGLVHALCSGVTKGGESGDWAEADTLLLAEALPHFDHWDQYVSGILLHAVGCASGSAPSTASLRPVLDGIVPLRTAAGTLWPDIEAFLFTSLCTPEAQTRVLKGGSLLPSLLGHGFRTGCLSPSACVSLFLGAGTGAGWAIFAESLRYSVEGEASPKSAAESALTAFESCRPPLRPSSLLSLHTLCAPQGVAPPTYGSMLVDLASRGVCGDCLSGWVALGVMGKVFTERDASPIGVATAVRTHFPVSASASVYAVPVAAELLRHVLMCGDTSTIGGYLRLQGVADILRPLPVSSTLSVLYKAWRAQGMPPNLLSLLRLLEGGVCARECLHTELDTLFSQRVGPGKHLRSVPGIREYVKGLSQPIESET</sequence>
<evidence type="ECO:0000313" key="2">
    <source>
        <dbReference type="EMBL" id="GIQ85889.1"/>
    </source>
</evidence>
<evidence type="ECO:0000313" key="3">
    <source>
        <dbReference type="Proteomes" id="UP000265618"/>
    </source>
</evidence>
<proteinExistence type="predicted"/>
<organism evidence="2 3">
    <name type="scientific">Kipferlia bialata</name>
    <dbReference type="NCBI Taxonomy" id="797122"/>
    <lineage>
        <taxon>Eukaryota</taxon>
        <taxon>Metamonada</taxon>
        <taxon>Carpediemonas-like organisms</taxon>
        <taxon>Kipferlia</taxon>
    </lineage>
</organism>
<dbReference type="AlphaFoldDB" id="A0A9K3GJ88"/>
<feature type="compositionally biased region" description="Basic residues" evidence="1">
    <location>
        <begin position="427"/>
        <end position="437"/>
    </location>
</feature>
<dbReference type="EMBL" id="BDIP01002191">
    <property type="protein sequence ID" value="GIQ85889.1"/>
    <property type="molecule type" value="Genomic_DNA"/>
</dbReference>